<keyword evidence="5" id="KW-0653">Protein transport</keyword>
<feature type="non-terminal residue" evidence="9">
    <location>
        <position position="909"/>
    </location>
</feature>
<evidence type="ECO:0000256" key="5">
    <source>
        <dbReference type="ARBA" id="ARBA00022927"/>
    </source>
</evidence>
<sequence length="909" mass="103419">MPYDITPRHYSFCRNSVAIIPQQQQLDAIAECKHLTRNGYNVPKHNRIRLPPIGFSIISRRCPECALCATWPRAGPSGEQRSGWRLRDSAALEKSWRFDRIVESSNRRMPRRRRSGGIAGIVSHNPMDGGCVTSVDRHQTVHVRKFDSRGEDVIAEHGSAERLHEPFLTSKWPFQDVAAFSEDSFDVKEWINRTFKSAEAQENKDAFVSSLVMKLQLYVQQVNGALEETSQSVLSSLPRILRDTQLLQQETLALREKMVAVKQEIAKIEKDTASSMAMLEKIDRIKTELQTAKQGLHEADNWTVLANDVEEVFESGDIEAISNKLFSMQKSLAMLANVVDYEDKKLQLEGLKNRLEAIASPRLVQAFTAANLEQSKIYVDIFGKMERLPQLLKYYHNCLKVSLGQEWRRTIELAQDENVTHWLRVYYDKLLSSWHEQVKWCHQVFPNISIDIHVEVYADLLRSLDPGIPECIEAILKQHSNSVQLTILHELKQMTKYFATNLNGAIETSLRGKLQNEKLLSLAQAVYAPYVPYIAKYSTFQTAQLEHHLQFWHHSHDDLSDTINSLSLSISRIMGYASDANKQCKLFTEGCGYPGLLQSLNIFFNKYLEKYQQGLRQLERKKVKHEDWNLFQMCLTLMQNIGDLLHQVQQFEKSLVIDITEANNKIQNTNGSVFCQYKKLLLTSTGCADLENLVASFQREDKTILDSIIKSIQNLCTDLHHITYEVIFAPIFSQLLLVQKAPAWTLEANKMSNLSSDLPDYSFAPQEYITQVGQYLMTLPQHLEPFLLRDNPSLTQALKAADPQYVQGSSESGFTSILLDIIARGTCQMFQDQTLGICQLNSVACKQLATDIDYLGNVLEELGLCLSENLQHMSLLLRLPSEDYQNGSSGCNARVVAAVRQMRNITSSG</sequence>
<dbReference type="InterPro" id="IPR019335">
    <property type="entry name" value="COG7"/>
</dbReference>
<dbReference type="Proteomes" id="UP000668214">
    <property type="component" value="Unassembled WGS sequence"/>
</dbReference>
<evidence type="ECO:0000313" key="9">
    <source>
        <dbReference type="EMBL" id="KAG5317774.1"/>
    </source>
</evidence>
<evidence type="ECO:0000256" key="3">
    <source>
        <dbReference type="ARBA" id="ARBA00020984"/>
    </source>
</evidence>
<accession>A0A836F4Q2</accession>
<dbReference type="GO" id="GO:0017119">
    <property type="term" value="C:Golgi transport complex"/>
    <property type="evidence" value="ECO:0007669"/>
    <property type="project" value="InterPro"/>
</dbReference>
<reference evidence="9" key="1">
    <citation type="submission" date="2020-02" db="EMBL/GenBank/DDBJ databases">
        <title>Relaxed selection underlies rapid genomic changes in the transitions from sociality to social parasitism in ants.</title>
        <authorList>
            <person name="Bi X."/>
        </authorList>
    </citation>
    <scope>NUCLEOTIDE SEQUENCE</scope>
    <source>
        <strain evidence="9">BGI-DK2014c</strain>
        <tissue evidence="9">Whole body</tissue>
    </source>
</reference>
<keyword evidence="4" id="KW-0813">Transport</keyword>
<gene>
    <name evidence="9" type="primary">Cog7</name>
    <name evidence="9" type="ORF">G6Z78_0000266</name>
</gene>
<organism evidence="9 10">
    <name type="scientific">Pseudoatta argentina</name>
    <dbReference type="NCBI Taxonomy" id="621737"/>
    <lineage>
        <taxon>Eukaryota</taxon>
        <taxon>Metazoa</taxon>
        <taxon>Ecdysozoa</taxon>
        <taxon>Arthropoda</taxon>
        <taxon>Hexapoda</taxon>
        <taxon>Insecta</taxon>
        <taxon>Pterygota</taxon>
        <taxon>Neoptera</taxon>
        <taxon>Endopterygota</taxon>
        <taxon>Hymenoptera</taxon>
        <taxon>Apocrita</taxon>
        <taxon>Aculeata</taxon>
        <taxon>Formicoidea</taxon>
        <taxon>Formicidae</taxon>
        <taxon>Myrmicinae</taxon>
        <taxon>Pseudoatta</taxon>
    </lineage>
</organism>
<evidence type="ECO:0000256" key="4">
    <source>
        <dbReference type="ARBA" id="ARBA00022448"/>
    </source>
</evidence>
<evidence type="ECO:0000256" key="6">
    <source>
        <dbReference type="ARBA" id="ARBA00023034"/>
    </source>
</evidence>
<feature type="non-terminal residue" evidence="9">
    <location>
        <position position="1"/>
    </location>
</feature>
<keyword evidence="6" id="KW-0333">Golgi apparatus</keyword>
<keyword evidence="10" id="KW-1185">Reference proteome</keyword>
<evidence type="ECO:0000256" key="8">
    <source>
        <dbReference type="ARBA" id="ARBA00031345"/>
    </source>
</evidence>
<evidence type="ECO:0000256" key="2">
    <source>
        <dbReference type="ARBA" id="ARBA00005831"/>
    </source>
</evidence>
<comment type="subcellular location">
    <subcellularLocation>
        <location evidence="1">Golgi apparatus membrane</location>
        <topology evidence="1">Peripheral membrane protein</topology>
    </subcellularLocation>
</comment>
<comment type="caution">
    <text evidence="9">The sequence shown here is derived from an EMBL/GenBank/DDBJ whole genome shotgun (WGS) entry which is preliminary data.</text>
</comment>
<evidence type="ECO:0000313" key="10">
    <source>
        <dbReference type="Proteomes" id="UP000668214"/>
    </source>
</evidence>
<dbReference type="EMBL" id="JAANIA010002128">
    <property type="protein sequence ID" value="KAG5317774.1"/>
    <property type="molecule type" value="Genomic_DNA"/>
</dbReference>
<evidence type="ECO:0000256" key="7">
    <source>
        <dbReference type="ARBA" id="ARBA00023136"/>
    </source>
</evidence>
<protein>
    <recommendedName>
        <fullName evidence="3">Conserved oligomeric Golgi complex subunit 7</fullName>
    </recommendedName>
    <alternativeName>
        <fullName evidence="8">Component of oligomeric Golgi complex 7</fullName>
    </alternativeName>
</protein>
<dbReference type="Pfam" id="PF10191">
    <property type="entry name" value="COG7"/>
    <property type="match status" value="1"/>
</dbReference>
<evidence type="ECO:0000256" key="1">
    <source>
        <dbReference type="ARBA" id="ARBA00004395"/>
    </source>
</evidence>
<comment type="similarity">
    <text evidence="2">Belongs to the COG7 family.</text>
</comment>
<dbReference type="GO" id="GO:0006886">
    <property type="term" value="P:intracellular protein transport"/>
    <property type="evidence" value="ECO:0007669"/>
    <property type="project" value="InterPro"/>
</dbReference>
<dbReference type="PANTHER" id="PTHR21443:SF0">
    <property type="entry name" value="CONSERVED OLIGOMERIC GOLGI COMPLEX SUBUNIT 7"/>
    <property type="match status" value="1"/>
</dbReference>
<dbReference type="GO" id="GO:0007030">
    <property type="term" value="P:Golgi organization"/>
    <property type="evidence" value="ECO:0007669"/>
    <property type="project" value="TreeGrafter"/>
</dbReference>
<name>A0A836F4Q2_9HYME</name>
<dbReference type="GO" id="GO:0006890">
    <property type="term" value="P:retrograde vesicle-mediated transport, Golgi to endoplasmic reticulum"/>
    <property type="evidence" value="ECO:0007669"/>
    <property type="project" value="TreeGrafter"/>
</dbReference>
<dbReference type="AlphaFoldDB" id="A0A836F4Q2"/>
<proteinExistence type="inferred from homology"/>
<keyword evidence="7" id="KW-0472">Membrane</keyword>
<dbReference type="GO" id="GO:0000139">
    <property type="term" value="C:Golgi membrane"/>
    <property type="evidence" value="ECO:0007669"/>
    <property type="project" value="UniProtKB-SubCell"/>
</dbReference>
<dbReference type="PANTHER" id="PTHR21443">
    <property type="entry name" value="CONSERVED OLIGOMERIC GOLGI COMPLEX COMPONENT 7"/>
    <property type="match status" value="1"/>
</dbReference>